<evidence type="ECO:0000313" key="1">
    <source>
        <dbReference type="EMBL" id="ETX01445.1"/>
    </source>
</evidence>
<dbReference type="Proteomes" id="UP000019141">
    <property type="component" value="Unassembled WGS sequence"/>
</dbReference>
<protein>
    <submittedName>
        <fullName evidence="1">Uncharacterized protein</fullName>
    </submittedName>
</protein>
<dbReference type="AlphaFoldDB" id="W4LUA1"/>
<dbReference type="EMBL" id="AZHW01000232">
    <property type="protein sequence ID" value="ETX01445.1"/>
    <property type="molecule type" value="Genomic_DNA"/>
</dbReference>
<dbReference type="HOGENOM" id="CLU_2551979_0_0_7"/>
<name>W4LUA1_ENTF1</name>
<comment type="caution">
    <text evidence="1">The sequence shown here is derived from an EMBL/GenBank/DDBJ whole genome shotgun (WGS) entry which is preliminary data.</text>
</comment>
<proteinExistence type="predicted"/>
<gene>
    <name evidence="1" type="ORF">ETSY1_07425</name>
</gene>
<keyword evidence="2" id="KW-1185">Reference proteome</keyword>
<organism evidence="1 2">
    <name type="scientific">Entotheonella factor</name>
    <dbReference type="NCBI Taxonomy" id="1429438"/>
    <lineage>
        <taxon>Bacteria</taxon>
        <taxon>Pseudomonadati</taxon>
        <taxon>Nitrospinota/Tectimicrobiota group</taxon>
        <taxon>Candidatus Tectimicrobiota</taxon>
        <taxon>Candidatus Entotheonellia</taxon>
        <taxon>Candidatus Entotheonellales</taxon>
        <taxon>Candidatus Entotheonellaceae</taxon>
        <taxon>Candidatus Entotheonella</taxon>
    </lineage>
</organism>
<reference evidence="1 2" key="1">
    <citation type="journal article" date="2014" name="Nature">
        <title>An environmental bacterial taxon with a large and distinct metabolic repertoire.</title>
        <authorList>
            <person name="Wilson M.C."/>
            <person name="Mori T."/>
            <person name="Ruckert C."/>
            <person name="Uria A.R."/>
            <person name="Helf M.J."/>
            <person name="Takada K."/>
            <person name="Gernert C."/>
            <person name="Steffens U.A."/>
            <person name="Heycke N."/>
            <person name="Schmitt S."/>
            <person name="Rinke C."/>
            <person name="Helfrich E.J."/>
            <person name="Brachmann A.O."/>
            <person name="Gurgui C."/>
            <person name="Wakimoto T."/>
            <person name="Kracht M."/>
            <person name="Crusemann M."/>
            <person name="Hentschel U."/>
            <person name="Abe I."/>
            <person name="Matsunaga S."/>
            <person name="Kalinowski J."/>
            <person name="Takeyama H."/>
            <person name="Piel J."/>
        </authorList>
    </citation>
    <scope>NUCLEOTIDE SEQUENCE [LARGE SCALE GENOMIC DNA]</scope>
    <source>
        <strain evidence="2">TSY1</strain>
    </source>
</reference>
<accession>W4LUA1</accession>
<evidence type="ECO:0000313" key="2">
    <source>
        <dbReference type="Proteomes" id="UP000019141"/>
    </source>
</evidence>
<sequence length="82" mass="9650">MKRQCIHIRVHLNMLRLLSHKDRFCRIDFLPDVNHQSSLRLIEPIMRAISYNKSKDISMKLSDNSVAKKRGVPLIIKLHMIS</sequence>